<evidence type="ECO:0000256" key="1">
    <source>
        <dbReference type="ARBA" id="ARBA00004141"/>
    </source>
</evidence>
<comment type="subcellular location">
    <subcellularLocation>
        <location evidence="1">Membrane</location>
        <topology evidence="1">Multi-pass membrane protein</topology>
    </subcellularLocation>
</comment>
<dbReference type="Pfam" id="PF04193">
    <property type="entry name" value="PQ-loop"/>
    <property type="match status" value="1"/>
</dbReference>
<feature type="transmembrane region" description="Helical" evidence="5">
    <location>
        <begin position="77"/>
        <end position="99"/>
    </location>
</feature>
<sequence>MKWGLINMTALAFFNLLQLIGGFILAVGYLPQIAKIIKTKSVQDFSRLYLGGVFIGIVFMEIYAVYMFFVIHTAGAFFITNTISFILSGTECALVFYFYNKFNRKASK</sequence>
<evidence type="ECO:0000256" key="5">
    <source>
        <dbReference type="SAM" id="Phobius"/>
    </source>
</evidence>
<reference evidence="6 7" key="1">
    <citation type="journal article" date="2011" name="Front. Microbiol.">
        <title>Genomic signatures of strain selection and enhancement in Bacillus atrophaeus var. globigii, a historical biowarfare simulant.</title>
        <authorList>
            <person name="Gibbons H.S."/>
            <person name="Broomall S.M."/>
            <person name="McNew L.A."/>
            <person name="Daligault H."/>
            <person name="Chapman C."/>
            <person name="Bruce D."/>
            <person name="Karavis M."/>
            <person name="Krepps M."/>
            <person name="McGregor P.A."/>
            <person name="Hong C."/>
            <person name="Park K.H."/>
            <person name="Akmal A."/>
            <person name="Feldman A."/>
            <person name="Lin J.S."/>
            <person name="Chang W.E."/>
            <person name="Higgs B.W."/>
            <person name="Demirev P."/>
            <person name="Lindquist J."/>
            <person name="Liem A."/>
            <person name="Fochler E."/>
            <person name="Read T.D."/>
            <person name="Tapia R."/>
            <person name="Johnson S."/>
            <person name="Bishop-Lilly K.A."/>
            <person name="Detter C."/>
            <person name="Han C."/>
            <person name="Sozhamannan S."/>
            <person name="Rosenzweig C.N."/>
            <person name="Skowronski E.W."/>
        </authorList>
    </citation>
    <scope>NUCLEOTIDE SEQUENCE [LARGE SCALE GENOMIC DNA]</scope>
    <source>
        <strain evidence="6 7">1942</strain>
    </source>
</reference>
<keyword evidence="3 5" id="KW-1133">Transmembrane helix</keyword>
<proteinExistence type="predicted"/>
<keyword evidence="2 5" id="KW-0812">Transmembrane</keyword>
<evidence type="ECO:0000256" key="2">
    <source>
        <dbReference type="ARBA" id="ARBA00022692"/>
    </source>
</evidence>
<keyword evidence="7" id="KW-1185">Reference proteome</keyword>
<feature type="transmembrane region" description="Helical" evidence="5">
    <location>
        <begin position="6"/>
        <end position="27"/>
    </location>
</feature>
<organism evidence="6 7">
    <name type="scientific">Bacillus atrophaeus (strain 1942)</name>
    <dbReference type="NCBI Taxonomy" id="720555"/>
    <lineage>
        <taxon>Bacteria</taxon>
        <taxon>Bacillati</taxon>
        <taxon>Bacillota</taxon>
        <taxon>Bacilli</taxon>
        <taxon>Bacillales</taxon>
        <taxon>Bacillaceae</taxon>
        <taxon>Bacillus</taxon>
    </lineage>
</organism>
<feature type="transmembrane region" description="Helical" evidence="5">
    <location>
        <begin position="48"/>
        <end position="71"/>
    </location>
</feature>
<dbReference type="EMBL" id="CP002207">
    <property type="protein sequence ID" value="ADP32872.1"/>
    <property type="molecule type" value="Genomic_DNA"/>
</dbReference>
<evidence type="ECO:0000313" key="7">
    <source>
        <dbReference type="Proteomes" id="UP000006867"/>
    </source>
</evidence>
<keyword evidence="4 5" id="KW-0472">Membrane</keyword>
<name>A0ABM5LY96_BACA1</name>
<evidence type="ECO:0000256" key="4">
    <source>
        <dbReference type="ARBA" id="ARBA00023136"/>
    </source>
</evidence>
<evidence type="ECO:0000313" key="6">
    <source>
        <dbReference type="EMBL" id="ADP32872.1"/>
    </source>
</evidence>
<evidence type="ECO:0008006" key="8">
    <source>
        <dbReference type="Google" id="ProtNLM"/>
    </source>
</evidence>
<dbReference type="Gene3D" id="1.20.1280.290">
    <property type="match status" value="1"/>
</dbReference>
<dbReference type="InterPro" id="IPR006603">
    <property type="entry name" value="PQ-loop_rpt"/>
</dbReference>
<gene>
    <name evidence="6" type="ordered locus">BATR1942_09695</name>
</gene>
<accession>A0ABM5LY96</accession>
<protein>
    <recommendedName>
        <fullName evidence="8">PQ loop repeat protein</fullName>
    </recommendedName>
</protein>
<evidence type="ECO:0000256" key="3">
    <source>
        <dbReference type="ARBA" id="ARBA00022989"/>
    </source>
</evidence>
<dbReference type="Proteomes" id="UP000006867">
    <property type="component" value="Chromosome"/>
</dbReference>